<evidence type="ECO:0000313" key="7">
    <source>
        <dbReference type="Proteomes" id="UP001569963"/>
    </source>
</evidence>
<dbReference type="Pfam" id="PF00196">
    <property type="entry name" value="GerE"/>
    <property type="match status" value="1"/>
</dbReference>
<dbReference type="EMBL" id="JAXCEI010000003">
    <property type="protein sequence ID" value="MFA1538868.1"/>
    <property type="molecule type" value="Genomic_DNA"/>
</dbReference>
<evidence type="ECO:0000256" key="4">
    <source>
        <dbReference type="SAM" id="MobiDB-lite"/>
    </source>
</evidence>
<dbReference type="RefSeq" id="WP_371948431.1">
    <property type="nucleotide sequence ID" value="NZ_JAXCEI010000003.1"/>
</dbReference>
<evidence type="ECO:0000256" key="3">
    <source>
        <dbReference type="ARBA" id="ARBA00023163"/>
    </source>
</evidence>
<dbReference type="SMART" id="SM00421">
    <property type="entry name" value="HTH_LUXR"/>
    <property type="match status" value="1"/>
</dbReference>
<organism evidence="6 7">
    <name type="scientific">Actinomadura monticuli</name>
    <dbReference type="NCBI Taxonomy" id="3097367"/>
    <lineage>
        <taxon>Bacteria</taxon>
        <taxon>Bacillati</taxon>
        <taxon>Actinomycetota</taxon>
        <taxon>Actinomycetes</taxon>
        <taxon>Streptosporangiales</taxon>
        <taxon>Thermomonosporaceae</taxon>
        <taxon>Actinomadura</taxon>
    </lineage>
</organism>
<evidence type="ECO:0000256" key="1">
    <source>
        <dbReference type="ARBA" id="ARBA00023015"/>
    </source>
</evidence>
<sequence>MAAHARGLLDGDARAILRAAGILAGGSRPLPLASALEDAGRLLLASDRDAGVGHLTRAESLYTRTGAGNEAARVRRRLDAAGHRPRANRRGTAQGREALTPAEQRVASLVAEGATNRQAAERLFLSPATVGTHVMHVSANSA</sequence>
<dbReference type="PANTHER" id="PTHR44688">
    <property type="entry name" value="DNA-BINDING TRANSCRIPTIONAL ACTIVATOR DEVR_DOSR"/>
    <property type="match status" value="1"/>
</dbReference>
<feature type="region of interest" description="Disordered" evidence="4">
    <location>
        <begin position="79"/>
        <end position="100"/>
    </location>
</feature>
<dbReference type="SUPFAM" id="SSF46894">
    <property type="entry name" value="C-terminal effector domain of the bipartite response regulators"/>
    <property type="match status" value="1"/>
</dbReference>
<keyword evidence="1" id="KW-0805">Transcription regulation</keyword>
<keyword evidence="7" id="KW-1185">Reference proteome</keyword>
<name>A0ABV4Q705_9ACTN</name>
<keyword evidence="3" id="KW-0804">Transcription</keyword>
<gene>
    <name evidence="6" type="ORF">SM611_08005</name>
</gene>
<feature type="domain" description="HTH luxR-type" evidence="5">
    <location>
        <begin position="96"/>
        <end position="142"/>
    </location>
</feature>
<dbReference type="InterPro" id="IPR016032">
    <property type="entry name" value="Sig_transdc_resp-reg_C-effctor"/>
</dbReference>
<reference evidence="6 7" key="1">
    <citation type="submission" date="2023-11" db="EMBL/GenBank/DDBJ databases">
        <title>Actinomadura monticuli sp. nov., isolated from volcanic ash.</title>
        <authorList>
            <person name="Lee S.D."/>
            <person name="Yang H."/>
            <person name="Kim I.S."/>
        </authorList>
    </citation>
    <scope>NUCLEOTIDE SEQUENCE [LARGE SCALE GENOMIC DNA]</scope>
    <source>
        <strain evidence="6 7">DLS-62</strain>
    </source>
</reference>
<keyword evidence="2" id="KW-0238">DNA-binding</keyword>
<proteinExistence type="predicted"/>
<evidence type="ECO:0000313" key="6">
    <source>
        <dbReference type="EMBL" id="MFA1538868.1"/>
    </source>
</evidence>
<protein>
    <submittedName>
        <fullName evidence="6">Helix-turn-helix transcriptional regulator</fullName>
    </submittedName>
</protein>
<evidence type="ECO:0000259" key="5">
    <source>
        <dbReference type="SMART" id="SM00421"/>
    </source>
</evidence>
<comment type="caution">
    <text evidence="6">The sequence shown here is derived from an EMBL/GenBank/DDBJ whole genome shotgun (WGS) entry which is preliminary data.</text>
</comment>
<dbReference type="PANTHER" id="PTHR44688:SF16">
    <property type="entry name" value="DNA-BINDING TRANSCRIPTIONAL ACTIVATOR DEVR_DOSR"/>
    <property type="match status" value="1"/>
</dbReference>
<dbReference type="Proteomes" id="UP001569963">
    <property type="component" value="Unassembled WGS sequence"/>
</dbReference>
<evidence type="ECO:0000256" key="2">
    <source>
        <dbReference type="ARBA" id="ARBA00023125"/>
    </source>
</evidence>
<accession>A0ABV4Q705</accession>
<dbReference type="PRINTS" id="PR00038">
    <property type="entry name" value="HTHLUXR"/>
</dbReference>
<dbReference type="InterPro" id="IPR000792">
    <property type="entry name" value="Tscrpt_reg_LuxR_C"/>
</dbReference>
<dbReference type="Gene3D" id="1.10.10.10">
    <property type="entry name" value="Winged helix-like DNA-binding domain superfamily/Winged helix DNA-binding domain"/>
    <property type="match status" value="1"/>
</dbReference>
<dbReference type="InterPro" id="IPR036388">
    <property type="entry name" value="WH-like_DNA-bd_sf"/>
</dbReference>